<protein>
    <submittedName>
        <fullName evidence="1">Uncharacterized protein</fullName>
    </submittedName>
</protein>
<proteinExistence type="predicted"/>
<feature type="non-terminal residue" evidence="1">
    <location>
        <position position="1"/>
    </location>
</feature>
<sequence length="78" mass="8463">ECGCWVIIGAQHPNSPNPAIHYATPRLRTDAKGQVEALASQFSRMVTGLVMARRKEATVIAEKLQAAEKARDDATSEV</sequence>
<feature type="non-terminal residue" evidence="1">
    <location>
        <position position="78"/>
    </location>
</feature>
<dbReference type="Proteomes" id="UP000308600">
    <property type="component" value="Unassembled WGS sequence"/>
</dbReference>
<evidence type="ECO:0000313" key="1">
    <source>
        <dbReference type="EMBL" id="TFK62330.1"/>
    </source>
</evidence>
<accession>A0ACD3AA88</accession>
<dbReference type="EMBL" id="ML208589">
    <property type="protein sequence ID" value="TFK62330.1"/>
    <property type="molecule type" value="Genomic_DNA"/>
</dbReference>
<reference evidence="1 2" key="1">
    <citation type="journal article" date="2019" name="Nat. Ecol. Evol.">
        <title>Megaphylogeny resolves global patterns of mushroom evolution.</title>
        <authorList>
            <person name="Varga T."/>
            <person name="Krizsan K."/>
            <person name="Foldi C."/>
            <person name="Dima B."/>
            <person name="Sanchez-Garcia M."/>
            <person name="Sanchez-Ramirez S."/>
            <person name="Szollosi G.J."/>
            <person name="Szarkandi J.G."/>
            <person name="Papp V."/>
            <person name="Albert L."/>
            <person name="Andreopoulos W."/>
            <person name="Angelini C."/>
            <person name="Antonin V."/>
            <person name="Barry K.W."/>
            <person name="Bougher N.L."/>
            <person name="Buchanan P."/>
            <person name="Buyck B."/>
            <person name="Bense V."/>
            <person name="Catcheside P."/>
            <person name="Chovatia M."/>
            <person name="Cooper J."/>
            <person name="Damon W."/>
            <person name="Desjardin D."/>
            <person name="Finy P."/>
            <person name="Geml J."/>
            <person name="Haridas S."/>
            <person name="Hughes K."/>
            <person name="Justo A."/>
            <person name="Karasinski D."/>
            <person name="Kautmanova I."/>
            <person name="Kiss B."/>
            <person name="Kocsube S."/>
            <person name="Kotiranta H."/>
            <person name="LaButti K.M."/>
            <person name="Lechner B.E."/>
            <person name="Liimatainen K."/>
            <person name="Lipzen A."/>
            <person name="Lukacs Z."/>
            <person name="Mihaltcheva S."/>
            <person name="Morgado L.N."/>
            <person name="Niskanen T."/>
            <person name="Noordeloos M.E."/>
            <person name="Ohm R.A."/>
            <person name="Ortiz-Santana B."/>
            <person name="Ovrebo C."/>
            <person name="Racz N."/>
            <person name="Riley R."/>
            <person name="Savchenko A."/>
            <person name="Shiryaev A."/>
            <person name="Soop K."/>
            <person name="Spirin V."/>
            <person name="Szebenyi C."/>
            <person name="Tomsovsky M."/>
            <person name="Tulloss R.E."/>
            <person name="Uehling J."/>
            <person name="Grigoriev I.V."/>
            <person name="Vagvolgyi C."/>
            <person name="Papp T."/>
            <person name="Martin F.M."/>
            <person name="Miettinen O."/>
            <person name="Hibbett D.S."/>
            <person name="Nagy L.G."/>
        </authorList>
    </citation>
    <scope>NUCLEOTIDE SEQUENCE [LARGE SCALE GENOMIC DNA]</scope>
    <source>
        <strain evidence="1 2">NL-1719</strain>
    </source>
</reference>
<gene>
    <name evidence="1" type="ORF">BDN72DRAFT_744152</name>
</gene>
<name>A0ACD3AA88_9AGAR</name>
<evidence type="ECO:0000313" key="2">
    <source>
        <dbReference type="Proteomes" id="UP000308600"/>
    </source>
</evidence>
<keyword evidence="2" id="KW-1185">Reference proteome</keyword>
<organism evidence="1 2">
    <name type="scientific">Pluteus cervinus</name>
    <dbReference type="NCBI Taxonomy" id="181527"/>
    <lineage>
        <taxon>Eukaryota</taxon>
        <taxon>Fungi</taxon>
        <taxon>Dikarya</taxon>
        <taxon>Basidiomycota</taxon>
        <taxon>Agaricomycotina</taxon>
        <taxon>Agaricomycetes</taxon>
        <taxon>Agaricomycetidae</taxon>
        <taxon>Agaricales</taxon>
        <taxon>Pluteineae</taxon>
        <taxon>Pluteaceae</taxon>
        <taxon>Pluteus</taxon>
    </lineage>
</organism>